<proteinExistence type="predicted"/>
<dbReference type="OrthoDB" id="1489161at2"/>
<gene>
    <name evidence="2" type="ORF">ESB13_08575</name>
</gene>
<comment type="caution">
    <text evidence="2">The sequence shown here is derived from an EMBL/GenBank/DDBJ whole genome shotgun (WGS) entry which is preliminary data.</text>
</comment>
<dbReference type="Proteomes" id="UP000290545">
    <property type="component" value="Unassembled WGS sequence"/>
</dbReference>
<feature type="chain" id="PRO_5020448411" evidence="1">
    <location>
        <begin position="22"/>
        <end position="770"/>
    </location>
</feature>
<reference evidence="2 3" key="1">
    <citation type="submission" date="2019-01" db="EMBL/GenBank/DDBJ databases">
        <title>Filimonas sp. strain TTM-71.</title>
        <authorList>
            <person name="Chen W.-M."/>
        </authorList>
    </citation>
    <scope>NUCLEOTIDE SEQUENCE [LARGE SCALE GENOMIC DNA]</scope>
    <source>
        <strain evidence="2 3">TTM-71</strain>
    </source>
</reference>
<feature type="signal peptide" evidence="1">
    <location>
        <begin position="1"/>
        <end position="21"/>
    </location>
</feature>
<dbReference type="AlphaFoldDB" id="A0A4Q1DD91"/>
<evidence type="ECO:0000256" key="1">
    <source>
        <dbReference type="SAM" id="SignalP"/>
    </source>
</evidence>
<protein>
    <submittedName>
        <fullName evidence="2">Uncharacterized protein</fullName>
    </submittedName>
</protein>
<evidence type="ECO:0000313" key="3">
    <source>
        <dbReference type="Proteomes" id="UP000290545"/>
    </source>
</evidence>
<organism evidence="2 3">
    <name type="scientific">Filimonas effusa</name>
    <dbReference type="NCBI Taxonomy" id="2508721"/>
    <lineage>
        <taxon>Bacteria</taxon>
        <taxon>Pseudomonadati</taxon>
        <taxon>Bacteroidota</taxon>
        <taxon>Chitinophagia</taxon>
        <taxon>Chitinophagales</taxon>
        <taxon>Chitinophagaceae</taxon>
        <taxon>Filimonas</taxon>
    </lineage>
</organism>
<accession>A0A4Q1DD91</accession>
<dbReference type="EMBL" id="SDHZ01000001">
    <property type="protein sequence ID" value="RXK86835.1"/>
    <property type="molecule type" value="Genomic_DNA"/>
</dbReference>
<sequence length="770" mass="86785">MIAIKKLGFLSLLLLAANCFAQKGTPLTDHLVFGSDASEKAHAFTSNKSQIIAGLLNEPARILLPIDTGNWQGGSVKFTVKVDPVNQNYITVRLSGNDVTQNLLNLICEGKQVGYRHLGDIELFDLSTDAPFKNGCFYYKTSPLPFNLTQGKQTVQLEIRSSGRIWGYGSTFERYQYPMTEPTRGIYNIYIHSNSSFVPNPSEKQGRMPAPQKAPPEAGDFIAQVKAKIDTTIAGLLRQPKPLSQVQMQFLAKAWHIQWTSAFHNKLVEDKILAGLDSIYVAYMHNPALAQEDPATWNPDWFGLGITGQVIWLLNKPLDTKLQQQITYPGLQSITRKEAYAQMLVACRDWHAMHRRMYTNQSMINDLYGIYYANKGLQQLNAAKAAPEKDVLRYLYESMGMQPWLGSDDASGKPTRSAGNNYWQLTAKALTKELGYVGNYGEVLDWIAEIYDATRPAPGLPGDLKIKEQVEKMALARMIFRYPATDADGFSVMRLQVIVGWRDTHYPGDITYLQRPSWDGNPFQVAVATEHPALLAFARQQLEDNQFFKNYKSNIDSKNFRVIAALLTVPGDYEKVLNSAKQNIQMPMAKRQPDFVFSDEEDGVVAVKNGDEYFYASLYWRARHGINKLGRVHLIQPGFDRIATVYEHQEFEPNGNYYTIPNYTNFGFGNGGPRYPDTTRSAHEGLVLPVAKIPADANYKNGQEHPAAGRASIYKLQYDRYLVLMNNSKKEYTLKIPALFKNAANLSDRKKRITTNSLIIKPGTTLVLYK</sequence>
<dbReference type="RefSeq" id="WP_129002584.1">
    <property type="nucleotide sequence ID" value="NZ_SDHZ01000001.1"/>
</dbReference>
<evidence type="ECO:0000313" key="2">
    <source>
        <dbReference type="EMBL" id="RXK86835.1"/>
    </source>
</evidence>
<name>A0A4Q1DD91_9BACT</name>
<keyword evidence="1" id="KW-0732">Signal</keyword>
<keyword evidence="3" id="KW-1185">Reference proteome</keyword>